<proteinExistence type="predicted"/>
<accession>A0A8J3NI53</accession>
<organism evidence="1 2">
    <name type="scientific">Catellatospora bangladeshensis</name>
    <dbReference type="NCBI Taxonomy" id="310355"/>
    <lineage>
        <taxon>Bacteria</taxon>
        <taxon>Bacillati</taxon>
        <taxon>Actinomycetota</taxon>
        <taxon>Actinomycetes</taxon>
        <taxon>Micromonosporales</taxon>
        <taxon>Micromonosporaceae</taxon>
        <taxon>Catellatospora</taxon>
    </lineage>
</organism>
<evidence type="ECO:0000313" key="2">
    <source>
        <dbReference type="Proteomes" id="UP000601223"/>
    </source>
</evidence>
<evidence type="ECO:0000313" key="1">
    <source>
        <dbReference type="EMBL" id="GIF82090.1"/>
    </source>
</evidence>
<reference evidence="1 2" key="1">
    <citation type="submission" date="2021-01" db="EMBL/GenBank/DDBJ databases">
        <title>Whole genome shotgun sequence of Catellatospora bangladeshensis NBRC 107357.</title>
        <authorList>
            <person name="Komaki H."/>
            <person name="Tamura T."/>
        </authorList>
    </citation>
    <scope>NUCLEOTIDE SEQUENCE [LARGE SCALE GENOMIC DNA]</scope>
    <source>
        <strain evidence="1 2">NBRC 107357</strain>
    </source>
</reference>
<keyword evidence="2" id="KW-1185">Reference proteome</keyword>
<sequence length="70" mass="7592">MPRCSTRPGSNSAPAGDVAGDPLRFAEDVIAAAIWSWQRNLLRSIGADAETAVHVRPFYFTSPHTAARRP</sequence>
<dbReference type="Proteomes" id="UP000601223">
    <property type="component" value="Unassembled WGS sequence"/>
</dbReference>
<comment type="caution">
    <text evidence="1">The sequence shown here is derived from an EMBL/GenBank/DDBJ whole genome shotgun (WGS) entry which is preliminary data.</text>
</comment>
<name>A0A8J3NI53_9ACTN</name>
<protein>
    <submittedName>
        <fullName evidence="1">Uncharacterized protein</fullName>
    </submittedName>
</protein>
<gene>
    <name evidence="1" type="ORF">Cba03nite_34390</name>
</gene>
<dbReference type="EMBL" id="BONF01000017">
    <property type="protein sequence ID" value="GIF82090.1"/>
    <property type="molecule type" value="Genomic_DNA"/>
</dbReference>
<dbReference type="AlphaFoldDB" id="A0A8J3NI53"/>